<dbReference type="PROSITE" id="PS50110">
    <property type="entry name" value="RESPONSE_REGULATORY"/>
    <property type="match status" value="1"/>
</dbReference>
<dbReference type="CDD" id="cd17546">
    <property type="entry name" value="REC_hyHK_CKI1_RcsC-like"/>
    <property type="match status" value="1"/>
</dbReference>
<dbReference type="Gene3D" id="1.20.120.160">
    <property type="entry name" value="HPT domain"/>
    <property type="match status" value="1"/>
</dbReference>
<comment type="catalytic activity">
    <reaction evidence="1">
        <text>ATP + protein L-histidine = ADP + protein N-phospho-L-histidine.</text>
        <dbReference type="EC" id="2.7.13.3"/>
    </reaction>
</comment>
<evidence type="ECO:0000313" key="16">
    <source>
        <dbReference type="EMBL" id="SKA74065.1"/>
    </source>
</evidence>
<dbReference type="Proteomes" id="UP000190460">
    <property type="component" value="Unassembled WGS sequence"/>
</dbReference>
<dbReference type="PROSITE" id="PS50894">
    <property type="entry name" value="HPT"/>
    <property type="match status" value="1"/>
</dbReference>
<dbReference type="GO" id="GO:0000155">
    <property type="term" value="F:phosphorelay sensor kinase activity"/>
    <property type="evidence" value="ECO:0007669"/>
    <property type="project" value="UniProtKB-ARBA"/>
</dbReference>
<dbReference type="InterPro" id="IPR008207">
    <property type="entry name" value="Sig_transdc_His_kin_Hpt_dom"/>
</dbReference>
<dbReference type="Pfam" id="PF00072">
    <property type="entry name" value="Response_reg"/>
    <property type="match status" value="1"/>
</dbReference>
<keyword evidence="5" id="KW-0808">Transferase</keyword>
<dbReference type="FunFam" id="3.30.565.10:FF:000016">
    <property type="entry name" value="Chemotaxis protein CheA, putative"/>
    <property type="match status" value="1"/>
</dbReference>
<dbReference type="EC" id="2.7.13.3" evidence="2"/>
<dbReference type="Pfam" id="PF02518">
    <property type="entry name" value="HATPase_c"/>
    <property type="match status" value="1"/>
</dbReference>
<dbReference type="InterPro" id="IPR001789">
    <property type="entry name" value="Sig_transdc_resp-reg_receiver"/>
</dbReference>
<evidence type="ECO:0000259" key="12">
    <source>
        <dbReference type="PROSITE" id="PS50109"/>
    </source>
</evidence>
<comment type="function">
    <text evidence="9">Involved in the transmission of sensory signals from the chemoreceptors to the flagellar motors. CheA is autophosphorylated; it can transfer its phosphate group to either CheB or CheY.</text>
</comment>
<evidence type="ECO:0000259" key="13">
    <source>
        <dbReference type="PROSITE" id="PS50110"/>
    </source>
</evidence>
<dbReference type="InterPro" id="IPR004358">
    <property type="entry name" value="Sig_transdc_His_kin-like_C"/>
</dbReference>
<dbReference type="Pfam" id="PF01584">
    <property type="entry name" value="CheW"/>
    <property type="match status" value="1"/>
</dbReference>
<evidence type="ECO:0000313" key="17">
    <source>
        <dbReference type="Proteomes" id="UP000190460"/>
    </source>
</evidence>
<evidence type="ECO:0000259" key="15">
    <source>
        <dbReference type="PROSITE" id="PS50894"/>
    </source>
</evidence>
<dbReference type="SMART" id="SM00448">
    <property type="entry name" value="REC"/>
    <property type="match status" value="1"/>
</dbReference>
<evidence type="ECO:0000259" key="14">
    <source>
        <dbReference type="PROSITE" id="PS50851"/>
    </source>
</evidence>
<dbReference type="InterPro" id="IPR005467">
    <property type="entry name" value="His_kinase_dom"/>
</dbReference>
<reference evidence="16 17" key="1">
    <citation type="submission" date="2017-02" db="EMBL/GenBank/DDBJ databases">
        <authorList>
            <person name="Peterson S.W."/>
        </authorList>
    </citation>
    <scope>NUCLEOTIDE SEQUENCE [LARGE SCALE GENOMIC DNA]</scope>
    <source>
        <strain evidence="16 17">ATCC 49788</strain>
    </source>
</reference>
<sequence>MDNQLNEDRLAFAEELEEVALQLSMLDTSLELAEQLDQVTAEYERLSMTAEMYAWQDVVAVVNWVQTSLTTNSAPELLEQGKYFGWLEMTALVLREPDELGHLPMLTAELMDFTWPEALDPQLLQQFLLTLRASGQANLEETAETSLSPSTELAFAADVHPELLAAYLAETPGHITEAARLIRVLAKGDSRLEQQRHASRLVHTIKGSSGVVGVEPIANFTHQLEDLLDAAALQTLPAGLGSILEAAADCLEALFDHLKAGTGLPEEYAELNHQLKEWKERLEQETSEDDAGDDALKLTPVVKLPSFITEHTAEAIESIEASSEDELLDEDESLPLTSTVLHSGAASVAVNEERVGRLLSLTGELISSSSQSAELLQQSNRMGKQLYQHDEQIRQRLDELETAIEHQAQRQTKGSKATQKEGPTLDELELESYSDLVSANNLLMEAAADSHELVQSLQQMMRRLMDELYQQQRIQRQLSEAVLSMRLTPVSTLLPRLERIVRETCRKTAKKAEIEIQGQHLQVDADILKGVTDPLLHLLRNAVDHGIEAPEARVAAGKPETGKITLTFARRGNHISLSLEDDGAGMNLERIRARGLERGLIQADTPLAEESLLNLVMQPGFSTRDEVSEVSGRGVGMDVVQAAIEKLRGSVKLHSQAGLGTKIVLDLPQTLISTHALVVRAGEHWVAIPADSIEQVLYVAADESIDDHGVWRIHTNRYQLPVESLAQLLHWPAAAVNIQQGHTLLIIRSEKGAHALYANEVLPSRDIVIKNLASWLGYLPGIQGACILANGTVAPVLDMLRLVRDLEDGKIQLQAADEVKTVELNKTASTILVVDDSLSNRKALRLSLEGMGHVVHTAVDGLDALQIMNTTPVDMVLTDMEMPRMNGLEMTQAIRIWPEMKDLPVIMITSRSTRKHRDLAEQAGVDGYLTKPVQTTALQEQIKKWLDTQLAII</sequence>
<dbReference type="PROSITE" id="PS50109">
    <property type="entry name" value="HIS_KIN"/>
    <property type="match status" value="1"/>
</dbReference>
<evidence type="ECO:0000256" key="1">
    <source>
        <dbReference type="ARBA" id="ARBA00000085"/>
    </source>
</evidence>
<dbReference type="SUPFAM" id="SSF47226">
    <property type="entry name" value="Histidine-containing phosphotransfer domain, HPT domain"/>
    <property type="match status" value="1"/>
</dbReference>
<dbReference type="Pfam" id="PF01627">
    <property type="entry name" value="Hpt"/>
    <property type="match status" value="1"/>
</dbReference>
<evidence type="ECO:0000256" key="6">
    <source>
        <dbReference type="ARBA" id="ARBA00022741"/>
    </source>
</evidence>
<organism evidence="16 17">
    <name type="scientific">Thiothrix eikelboomii</name>
    <dbReference type="NCBI Taxonomy" id="92487"/>
    <lineage>
        <taxon>Bacteria</taxon>
        <taxon>Pseudomonadati</taxon>
        <taxon>Pseudomonadota</taxon>
        <taxon>Gammaproteobacteria</taxon>
        <taxon>Thiotrichales</taxon>
        <taxon>Thiotrichaceae</taxon>
        <taxon>Thiothrix</taxon>
    </lineage>
</organism>
<evidence type="ECO:0000256" key="8">
    <source>
        <dbReference type="ARBA" id="ARBA00023012"/>
    </source>
</evidence>
<keyword evidence="17" id="KW-1185">Reference proteome</keyword>
<dbReference type="SUPFAM" id="SSF52172">
    <property type="entry name" value="CheY-like"/>
    <property type="match status" value="1"/>
</dbReference>
<dbReference type="SMART" id="SM00073">
    <property type="entry name" value="HPT"/>
    <property type="match status" value="1"/>
</dbReference>
<keyword evidence="6" id="KW-0547">Nucleotide-binding</keyword>
<keyword evidence="8" id="KW-0902">Two-component regulatory system</keyword>
<accession>A0A1T4WAT8</accession>
<dbReference type="PROSITE" id="PS50851">
    <property type="entry name" value="CHEW"/>
    <property type="match status" value="1"/>
</dbReference>
<dbReference type="InterPro" id="IPR002545">
    <property type="entry name" value="CheW-lke_dom"/>
</dbReference>
<evidence type="ECO:0000256" key="9">
    <source>
        <dbReference type="ARBA" id="ARBA00035100"/>
    </source>
</evidence>
<dbReference type="Gene3D" id="3.40.50.2300">
    <property type="match status" value="1"/>
</dbReference>
<dbReference type="PANTHER" id="PTHR43395:SF10">
    <property type="entry name" value="CHEMOTAXIS PROTEIN CHEA"/>
    <property type="match status" value="1"/>
</dbReference>
<dbReference type="STRING" id="92487.SAMN02745130_01333"/>
<evidence type="ECO:0000256" key="10">
    <source>
        <dbReference type="PROSITE-ProRule" id="PRU00110"/>
    </source>
</evidence>
<dbReference type="EMBL" id="FUYB01000004">
    <property type="protein sequence ID" value="SKA74065.1"/>
    <property type="molecule type" value="Genomic_DNA"/>
</dbReference>
<feature type="modified residue" description="4-aspartylphosphate" evidence="11">
    <location>
        <position position="879"/>
    </location>
</feature>
<dbReference type="AlphaFoldDB" id="A0A1T4WAT8"/>
<dbReference type="OrthoDB" id="9803176at2"/>
<dbReference type="SUPFAM" id="SSF55874">
    <property type="entry name" value="ATPase domain of HSP90 chaperone/DNA topoisomerase II/histidine kinase"/>
    <property type="match status" value="1"/>
</dbReference>
<evidence type="ECO:0000256" key="2">
    <source>
        <dbReference type="ARBA" id="ARBA00012438"/>
    </source>
</evidence>
<dbReference type="Gene3D" id="2.30.30.40">
    <property type="entry name" value="SH3 Domains"/>
    <property type="match status" value="1"/>
</dbReference>
<evidence type="ECO:0000256" key="4">
    <source>
        <dbReference type="ARBA" id="ARBA00022553"/>
    </source>
</evidence>
<dbReference type="InterPro" id="IPR036061">
    <property type="entry name" value="CheW-like_dom_sf"/>
</dbReference>
<dbReference type="CDD" id="cd00088">
    <property type="entry name" value="HPT"/>
    <property type="match status" value="1"/>
</dbReference>
<name>A0A1T4WAT8_9GAMM</name>
<keyword evidence="7 16" id="KW-0418">Kinase</keyword>
<feature type="domain" description="Response regulatory" evidence="13">
    <location>
        <begin position="830"/>
        <end position="946"/>
    </location>
</feature>
<dbReference type="InterPro" id="IPR011006">
    <property type="entry name" value="CheY-like_superfamily"/>
</dbReference>
<dbReference type="GO" id="GO:0006935">
    <property type="term" value="P:chemotaxis"/>
    <property type="evidence" value="ECO:0007669"/>
    <property type="project" value="InterPro"/>
</dbReference>
<dbReference type="InterPro" id="IPR003594">
    <property type="entry name" value="HATPase_dom"/>
</dbReference>
<dbReference type="InterPro" id="IPR051315">
    <property type="entry name" value="Bact_Chemotaxis_CheA"/>
</dbReference>
<keyword evidence="4 11" id="KW-0597">Phosphoprotein</keyword>
<feature type="domain" description="Histidine kinase" evidence="12">
    <location>
        <begin position="427"/>
        <end position="671"/>
    </location>
</feature>
<dbReference type="PANTHER" id="PTHR43395">
    <property type="entry name" value="SENSOR HISTIDINE KINASE CHEA"/>
    <property type="match status" value="1"/>
</dbReference>
<dbReference type="SUPFAM" id="SSF50341">
    <property type="entry name" value="CheW-like"/>
    <property type="match status" value="1"/>
</dbReference>
<protein>
    <recommendedName>
        <fullName evidence="3">Chemotaxis protein CheA</fullName>
        <ecNumber evidence="2">2.7.13.3</ecNumber>
    </recommendedName>
</protein>
<dbReference type="RefSeq" id="WP_078921802.1">
    <property type="nucleotide sequence ID" value="NZ_FUYB01000004.1"/>
</dbReference>
<feature type="domain" description="CheW-like" evidence="14">
    <location>
        <begin position="673"/>
        <end position="808"/>
    </location>
</feature>
<evidence type="ECO:0000256" key="11">
    <source>
        <dbReference type="PROSITE-ProRule" id="PRU00169"/>
    </source>
</evidence>
<evidence type="ECO:0000256" key="3">
    <source>
        <dbReference type="ARBA" id="ARBA00021495"/>
    </source>
</evidence>
<proteinExistence type="predicted"/>
<dbReference type="InterPro" id="IPR036890">
    <property type="entry name" value="HATPase_C_sf"/>
</dbReference>
<dbReference type="SMART" id="SM00387">
    <property type="entry name" value="HATPase_c"/>
    <property type="match status" value="1"/>
</dbReference>
<evidence type="ECO:0000256" key="7">
    <source>
        <dbReference type="ARBA" id="ARBA00022777"/>
    </source>
</evidence>
<dbReference type="PRINTS" id="PR00344">
    <property type="entry name" value="BCTRLSENSOR"/>
</dbReference>
<dbReference type="SMART" id="SM00260">
    <property type="entry name" value="CheW"/>
    <property type="match status" value="1"/>
</dbReference>
<evidence type="ECO:0000256" key="5">
    <source>
        <dbReference type="ARBA" id="ARBA00022679"/>
    </source>
</evidence>
<dbReference type="InterPro" id="IPR036641">
    <property type="entry name" value="HPT_dom_sf"/>
</dbReference>
<feature type="modified residue" description="Phosphohistidine" evidence="10">
    <location>
        <position position="203"/>
    </location>
</feature>
<gene>
    <name evidence="16" type="ORF">SAMN02745130_01333</name>
</gene>
<dbReference type="Gene3D" id="3.30.565.10">
    <property type="entry name" value="Histidine kinase-like ATPase, C-terminal domain"/>
    <property type="match status" value="1"/>
</dbReference>
<feature type="domain" description="HPt" evidence="15">
    <location>
        <begin position="156"/>
        <end position="261"/>
    </location>
</feature>